<gene>
    <name evidence="1" type="primary">144</name>
    <name evidence="1" type="ORF">PBI_DUKE13_144</name>
</gene>
<sequence>MSLFRYGPLVPFFAWRPVNTRDAGWVWLRRVSRRRAYMDPLLSGPTCGPWWIYYRY</sequence>
<name>A0A3S9UB13_9CAUD</name>
<evidence type="ECO:0000313" key="1">
    <source>
        <dbReference type="EMBL" id="AZS07481.1"/>
    </source>
</evidence>
<proteinExistence type="predicted"/>
<organism evidence="1 2">
    <name type="scientific">Mycobacterium phage Duke13</name>
    <dbReference type="NCBI Taxonomy" id="2499038"/>
    <lineage>
        <taxon>Viruses</taxon>
        <taxon>Duplodnaviria</taxon>
        <taxon>Heunggongvirae</taxon>
        <taxon>Uroviricota</taxon>
        <taxon>Caudoviricetes</taxon>
        <taxon>Omegavirus</taxon>
        <taxon>Omegavirus baka</taxon>
    </lineage>
</organism>
<reference evidence="1 2" key="1">
    <citation type="submission" date="2018-12" db="EMBL/GenBank/DDBJ databases">
        <authorList>
            <person name="Betsko A.J."/>
            <person name="Stoner T.H."/>
            <person name="Garlena R.A."/>
            <person name="Russell D.A."/>
            <person name="Pope W.H."/>
            <person name="Jacobs-Sera D."/>
            <person name="Hatfull G.F."/>
        </authorList>
    </citation>
    <scope>NUCLEOTIDE SEQUENCE [LARGE SCALE GENOMIC DNA]</scope>
</reference>
<protein>
    <submittedName>
        <fullName evidence="1">Uncharacterized protein</fullName>
    </submittedName>
</protein>
<dbReference type="Proteomes" id="UP000287876">
    <property type="component" value="Segment"/>
</dbReference>
<accession>A0A3S9UB13</accession>
<dbReference type="EMBL" id="MK279849">
    <property type="protein sequence ID" value="AZS07481.1"/>
    <property type="molecule type" value="Genomic_DNA"/>
</dbReference>
<evidence type="ECO:0000313" key="2">
    <source>
        <dbReference type="Proteomes" id="UP000287876"/>
    </source>
</evidence>